<keyword evidence="2" id="KW-0732">Signal</keyword>
<name>A0ABD3NM17_9STRA</name>
<dbReference type="AlphaFoldDB" id="A0ABD3NM17"/>
<keyword evidence="4" id="KW-1185">Reference proteome</keyword>
<evidence type="ECO:0000313" key="3">
    <source>
        <dbReference type="EMBL" id="KAL3776941.1"/>
    </source>
</evidence>
<protein>
    <submittedName>
        <fullName evidence="3">Uncharacterized protein</fullName>
    </submittedName>
</protein>
<evidence type="ECO:0000313" key="4">
    <source>
        <dbReference type="Proteomes" id="UP001530315"/>
    </source>
</evidence>
<dbReference type="Proteomes" id="UP001530315">
    <property type="component" value="Unassembled WGS sequence"/>
</dbReference>
<feature type="region of interest" description="Disordered" evidence="1">
    <location>
        <begin position="81"/>
        <end position="111"/>
    </location>
</feature>
<evidence type="ECO:0000256" key="2">
    <source>
        <dbReference type="SAM" id="SignalP"/>
    </source>
</evidence>
<reference evidence="3 4" key="1">
    <citation type="submission" date="2024-10" db="EMBL/GenBank/DDBJ databases">
        <title>Updated reference genomes for cyclostephanoid diatoms.</title>
        <authorList>
            <person name="Roberts W.R."/>
            <person name="Alverson A.J."/>
        </authorList>
    </citation>
    <scope>NUCLEOTIDE SEQUENCE [LARGE SCALE GENOMIC DNA]</scope>
    <source>
        <strain evidence="3 4">AJA276-08</strain>
    </source>
</reference>
<comment type="caution">
    <text evidence="3">The sequence shown here is derived from an EMBL/GenBank/DDBJ whole genome shotgun (WGS) entry which is preliminary data.</text>
</comment>
<organism evidence="3 4">
    <name type="scientific">Stephanodiscus triporus</name>
    <dbReference type="NCBI Taxonomy" id="2934178"/>
    <lineage>
        <taxon>Eukaryota</taxon>
        <taxon>Sar</taxon>
        <taxon>Stramenopiles</taxon>
        <taxon>Ochrophyta</taxon>
        <taxon>Bacillariophyta</taxon>
        <taxon>Coscinodiscophyceae</taxon>
        <taxon>Thalassiosirophycidae</taxon>
        <taxon>Stephanodiscales</taxon>
        <taxon>Stephanodiscaceae</taxon>
        <taxon>Stephanodiscus</taxon>
    </lineage>
</organism>
<sequence length="252" mass="27057">MTTTGGRLALFLLPMFFATIAGPSSAWTPPPPAPSAAAAAAAVLRRRRDGVGPDDCARRDVLGVLSSFSSSSLVVAATVVGSSTPSSPANAASTTTTSSSSSSPQDARDKENIVRGYERLQYLLDNWDAETTVCKIGQETTFGDKCERNPTKVMEYLGYKSTSDPLFKAESAMMRLKSYVPADRETEYYDAIDLYSRNAEEANSMAFVSSWGEANPGGGKDRVRLFIERSRNNVAASRDGLRAVMDILDLGP</sequence>
<feature type="signal peptide" evidence="2">
    <location>
        <begin position="1"/>
        <end position="26"/>
    </location>
</feature>
<accession>A0ABD3NM17</accession>
<feature type="chain" id="PRO_5044793260" evidence="2">
    <location>
        <begin position="27"/>
        <end position="252"/>
    </location>
</feature>
<feature type="compositionally biased region" description="Low complexity" evidence="1">
    <location>
        <begin position="81"/>
        <end position="104"/>
    </location>
</feature>
<gene>
    <name evidence="3" type="ORF">ACHAW5_009253</name>
</gene>
<dbReference type="EMBL" id="JALLAZ020001324">
    <property type="protein sequence ID" value="KAL3776941.1"/>
    <property type="molecule type" value="Genomic_DNA"/>
</dbReference>
<proteinExistence type="predicted"/>
<evidence type="ECO:0000256" key="1">
    <source>
        <dbReference type="SAM" id="MobiDB-lite"/>
    </source>
</evidence>